<dbReference type="Proteomes" id="UP001500503">
    <property type="component" value="Unassembled WGS sequence"/>
</dbReference>
<evidence type="ECO:0000256" key="4">
    <source>
        <dbReference type="ARBA" id="ARBA00022597"/>
    </source>
</evidence>
<evidence type="ECO:0000256" key="6">
    <source>
        <dbReference type="ARBA" id="ARBA00022683"/>
    </source>
</evidence>
<keyword evidence="7" id="KW-0418">Kinase</keyword>
<proteinExistence type="predicted"/>
<keyword evidence="5" id="KW-0808">Transferase</keyword>
<dbReference type="PROSITE" id="PS51101">
    <property type="entry name" value="PTS_EIIB_TYPE_4"/>
    <property type="match status" value="1"/>
</dbReference>
<protein>
    <submittedName>
        <fullName evidence="9">PTS sugar transporter subunit IIB</fullName>
    </submittedName>
</protein>
<keyword evidence="6" id="KW-0598">Phosphotransferase system</keyword>
<dbReference type="InterPro" id="IPR036667">
    <property type="entry name" value="PTS_IIB_sorbose-sp_sf"/>
</dbReference>
<evidence type="ECO:0000259" key="8">
    <source>
        <dbReference type="PROSITE" id="PS51101"/>
    </source>
</evidence>
<keyword evidence="10" id="KW-1185">Reference proteome</keyword>
<evidence type="ECO:0000313" key="10">
    <source>
        <dbReference type="Proteomes" id="UP001500503"/>
    </source>
</evidence>
<evidence type="ECO:0000256" key="7">
    <source>
        <dbReference type="ARBA" id="ARBA00022777"/>
    </source>
</evidence>
<keyword evidence="4 9" id="KW-0762">Sugar transport</keyword>
<feature type="domain" description="PTS EIIB type-4" evidence="8">
    <location>
        <begin position="1"/>
        <end position="160"/>
    </location>
</feature>
<dbReference type="RefSeq" id="WP_345475255.1">
    <property type="nucleotide sequence ID" value="NZ_BAABHF010000062.1"/>
</dbReference>
<accession>A0ABP8R6D6</accession>
<comment type="caution">
    <text evidence="9">The sequence shown here is derived from an EMBL/GenBank/DDBJ whole genome shotgun (WGS) entry which is preliminary data.</text>
</comment>
<sequence>MTLQLIRVDDRLIHGQVLVGWTRSLGVDHIVVADDKVGADPLQTTLMRMAAPTGVQVSIFTIEQAANALTGGTLDKDRVLVLVRGPAELSRLREAGVPFDRVNVGNVHSGPGRSKLTKEVYASPEELAVWRELAQSGVHLSAQWLPDQARTDLTPIVLRG</sequence>
<keyword evidence="2" id="KW-0813">Transport</keyword>
<evidence type="ECO:0000256" key="1">
    <source>
        <dbReference type="ARBA" id="ARBA00004496"/>
    </source>
</evidence>
<evidence type="ECO:0000256" key="3">
    <source>
        <dbReference type="ARBA" id="ARBA00022490"/>
    </source>
</evidence>
<dbReference type="InterPro" id="IPR004720">
    <property type="entry name" value="PTS_IIB_sorbose-sp"/>
</dbReference>
<gene>
    <name evidence="9" type="ORF">GCM10023191_095120</name>
</gene>
<evidence type="ECO:0000313" key="9">
    <source>
        <dbReference type="EMBL" id="GAA4519491.1"/>
    </source>
</evidence>
<dbReference type="EMBL" id="BAABHF010000062">
    <property type="protein sequence ID" value="GAA4519491.1"/>
    <property type="molecule type" value="Genomic_DNA"/>
</dbReference>
<evidence type="ECO:0000256" key="5">
    <source>
        <dbReference type="ARBA" id="ARBA00022679"/>
    </source>
</evidence>
<dbReference type="SUPFAM" id="SSF52728">
    <property type="entry name" value="PTS IIb component"/>
    <property type="match status" value="1"/>
</dbReference>
<keyword evidence="3" id="KW-0963">Cytoplasm</keyword>
<evidence type="ECO:0000256" key="2">
    <source>
        <dbReference type="ARBA" id="ARBA00022448"/>
    </source>
</evidence>
<comment type="subcellular location">
    <subcellularLocation>
        <location evidence="1">Cytoplasm</location>
    </subcellularLocation>
</comment>
<reference evidence="10" key="1">
    <citation type="journal article" date="2019" name="Int. J. Syst. Evol. Microbiol.">
        <title>The Global Catalogue of Microorganisms (GCM) 10K type strain sequencing project: providing services to taxonomists for standard genome sequencing and annotation.</title>
        <authorList>
            <consortium name="The Broad Institute Genomics Platform"/>
            <consortium name="The Broad Institute Genome Sequencing Center for Infectious Disease"/>
            <person name="Wu L."/>
            <person name="Ma J."/>
        </authorList>
    </citation>
    <scope>NUCLEOTIDE SEQUENCE [LARGE SCALE GENOMIC DNA]</scope>
    <source>
        <strain evidence="10">JCM 17933</strain>
    </source>
</reference>
<organism evidence="9 10">
    <name type="scientific">Actinoallomurus oryzae</name>
    <dbReference type="NCBI Taxonomy" id="502180"/>
    <lineage>
        <taxon>Bacteria</taxon>
        <taxon>Bacillati</taxon>
        <taxon>Actinomycetota</taxon>
        <taxon>Actinomycetes</taxon>
        <taxon>Streptosporangiales</taxon>
        <taxon>Thermomonosporaceae</taxon>
        <taxon>Actinoallomurus</taxon>
    </lineage>
</organism>
<dbReference type="Gene3D" id="3.40.35.10">
    <property type="entry name" value="Phosphotransferase system, sorbose subfamily IIB component"/>
    <property type="match status" value="1"/>
</dbReference>
<name>A0ABP8R6D6_9ACTN</name>
<dbReference type="Pfam" id="PF03830">
    <property type="entry name" value="PTSIIB_sorb"/>
    <property type="match status" value="1"/>
</dbReference>